<dbReference type="EMBL" id="JAAOAR010000024">
    <property type="protein sequence ID" value="KAF5608529.1"/>
    <property type="molecule type" value="Genomic_DNA"/>
</dbReference>
<accession>A0A8H5Q4L0</accession>
<keyword evidence="2" id="KW-1185">Reference proteome</keyword>
<protein>
    <submittedName>
        <fullName evidence="1">Uncharacterized protein</fullName>
    </submittedName>
</protein>
<proteinExistence type="predicted"/>
<dbReference type="AlphaFoldDB" id="A0A8H5Q4L0"/>
<sequence>MDELPAAPPSRTEIRGYYRGLPDSPNLVARSTTTPWNDQGYDKGAYGRLLDPVEKHAVVPLWNDSTGPLRSKILEAVEDIDWNALDILRCGSTDVKDRRLVRPVILFVSVEPESTTWSDGRAVALRCRDVLREHSIDDIEVEIKESRITQCCSSDQVRTESEPSTAKLTPDIPTLQDEGYRRDSIQLSEFLGNKIASYQNPTREGTKGLFLRIRDTDTVVALTCRHVLFGPEDENTDICHGTHNSRGIIQPGNKTYQDTTEFLRDQIIHTQSAIDLLELSTPVAQKRIEYLRGYKAKLESSLHRLEPFESMESRTIGHVLVSPKFGLSSSSPSRFRDWALIELDQTKHQTPVKKLVNKVPETLHAIFRRPNYMAWEHLDPGRKRINCILAGGDTFTQTGVLSEAEMRCPDFEFAVTGKTVVDEDFMRVCMYGSASGPSHGVTNTARSVVRRVVGGVPMVSEEWCILGSIESEKRKPFSKQGDSGASVMGDDGRVAAILTCGAQGRARGTHHISYATPIEWLLDDIRGHGYDVEWMGSEVPLDYLHQRL</sequence>
<evidence type="ECO:0000313" key="1">
    <source>
        <dbReference type="EMBL" id="KAF5608529.1"/>
    </source>
</evidence>
<name>A0A8H5Q4L0_9HYPO</name>
<evidence type="ECO:0000313" key="2">
    <source>
        <dbReference type="Proteomes" id="UP000544095"/>
    </source>
</evidence>
<organism evidence="1 2">
    <name type="scientific">Fusarium pseudoanthophilum</name>
    <dbReference type="NCBI Taxonomy" id="48495"/>
    <lineage>
        <taxon>Eukaryota</taxon>
        <taxon>Fungi</taxon>
        <taxon>Dikarya</taxon>
        <taxon>Ascomycota</taxon>
        <taxon>Pezizomycotina</taxon>
        <taxon>Sordariomycetes</taxon>
        <taxon>Hypocreomycetidae</taxon>
        <taxon>Hypocreales</taxon>
        <taxon>Nectriaceae</taxon>
        <taxon>Fusarium</taxon>
        <taxon>Fusarium fujikuroi species complex</taxon>
    </lineage>
</organism>
<gene>
    <name evidence="1" type="ORF">FPANT_453</name>
</gene>
<comment type="caution">
    <text evidence="1">The sequence shown here is derived from an EMBL/GenBank/DDBJ whole genome shotgun (WGS) entry which is preliminary data.</text>
</comment>
<reference evidence="1 2" key="1">
    <citation type="submission" date="2020-05" db="EMBL/GenBank/DDBJ databases">
        <title>Identification and distribution of gene clusters putatively required for synthesis of sphingolipid metabolism inhibitors in phylogenetically diverse species of the filamentous fungus Fusarium.</title>
        <authorList>
            <person name="Kim H.-S."/>
            <person name="Busman M."/>
            <person name="Brown D.W."/>
            <person name="Divon H."/>
            <person name="Uhlig S."/>
            <person name="Proctor R.H."/>
        </authorList>
    </citation>
    <scope>NUCLEOTIDE SEQUENCE [LARGE SCALE GENOMIC DNA]</scope>
    <source>
        <strain evidence="1 2">NRRL 25211</strain>
    </source>
</reference>
<dbReference type="Proteomes" id="UP000544095">
    <property type="component" value="Unassembled WGS sequence"/>
</dbReference>